<keyword evidence="2" id="KW-1185">Reference proteome</keyword>
<evidence type="ECO:0000313" key="2">
    <source>
        <dbReference type="Proteomes" id="UP001460270"/>
    </source>
</evidence>
<comment type="caution">
    <text evidence="1">The sequence shown here is derived from an EMBL/GenBank/DDBJ whole genome shotgun (WGS) entry which is preliminary data.</text>
</comment>
<sequence>MATVFKSADKVAAFKAKLDMWSRRVDVGVFDMFPSLSGILGEVQPAPSLRQLVRNHLFQLLNEFERYFPTTKDPRTGKEWIRDPFVNKSSSLSVQEEEQLLEIANDGGLKTVFDASANLTAFWIKVKAEYPSIATKALKTLLPFPTSYLCESGFSAVTATKTKLRSRLDIRSTLRVSLSSISPRWDRLVAGKQAQASH</sequence>
<protein>
    <recommendedName>
        <fullName evidence="3">SCAN domain-containing protein 3</fullName>
    </recommendedName>
</protein>
<name>A0AAW0PLX4_9GOBI</name>
<accession>A0AAW0PLX4</accession>
<dbReference type="AlphaFoldDB" id="A0AAW0PLX4"/>
<reference evidence="2" key="1">
    <citation type="submission" date="2024-04" db="EMBL/GenBank/DDBJ databases">
        <title>Salinicola lusitanus LLJ914,a marine bacterium isolated from the Okinawa Trough.</title>
        <authorList>
            <person name="Li J."/>
        </authorList>
    </citation>
    <scope>NUCLEOTIDE SEQUENCE [LARGE SCALE GENOMIC DNA]</scope>
</reference>
<dbReference type="EMBL" id="JBBPFD010000004">
    <property type="protein sequence ID" value="KAK7929862.1"/>
    <property type="molecule type" value="Genomic_DNA"/>
</dbReference>
<dbReference type="Proteomes" id="UP001460270">
    <property type="component" value="Unassembled WGS sequence"/>
</dbReference>
<evidence type="ECO:0008006" key="3">
    <source>
        <dbReference type="Google" id="ProtNLM"/>
    </source>
</evidence>
<dbReference type="PANTHER" id="PTHR45913:SF19">
    <property type="entry name" value="LOW QUALITY PROTEIN: ZINC FINGER BED DOMAIN-CONTAINING PROTEIN 5-LIKE"/>
    <property type="match status" value="1"/>
</dbReference>
<organism evidence="1 2">
    <name type="scientific">Mugilogobius chulae</name>
    <name type="common">yellowstripe goby</name>
    <dbReference type="NCBI Taxonomy" id="88201"/>
    <lineage>
        <taxon>Eukaryota</taxon>
        <taxon>Metazoa</taxon>
        <taxon>Chordata</taxon>
        <taxon>Craniata</taxon>
        <taxon>Vertebrata</taxon>
        <taxon>Euteleostomi</taxon>
        <taxon>Actinopterygii</taxon>
        <taxon>Neopterygii</taxon>
        <taxon>Teleostei</taxon>
        <taxon>Neoteleostei</taxon>
        <taxon>Acanthomorphata</taxon>
        <taxon>Gobiaria</taxon>
        <taxon>Gobiiformes</taxon>
        <taxon>Gobioidei</taxon>
        <taxon>Gobiidae</taxon>
        <taxon>Gobionellinae</taxon>
        <taxon>Mugilogobius</taxon>
    </lineage>
</organism>
<proteinExistence type="predicted"/>
<dbReference type="PANTHER" id="PTHR45913">
    <property type="entry name" value="EPM2A-INTERACTING PROTEIN 1"/>
    <property type="match status" value="1"/>
</dbReference>
<evidence type="ECO:0000313" key="1">
    <source>
        <dbReference type="EMBL" id="KAK7929862.1"/>
    </source>
</evidence>
<gene>
    <name evidence="1" type="ORF">WMY93_006257</name>
</gene>